<keyword evidence="14 16" id="KW-0368">Histidine biosynthesis</keyword>
<reference evidence="18" key="2">
    <citation type="journal article" date="2021" name="PeerJ">
        <title>Extensive microbial diversity within the chicken gut microbiome revealed by metagenomics and culture.</title>
        <authorList>
            <person name="Gilroy R."/>
            <person name="Ravi A."/>
            <person name="Getino M."/>
            <person name="Pursley I."/>
            <person name="Horton D.L."/>
            <person name="Alikhan N.F."/>
            <person name="Baker D."/>
            <person name="Gharbi K."/>
            <person name="Hall N."/>
            <person name="Watson M."/>
            <person name="Adriaenssens E.M."/>
            <person name="Foster-Nyarko E."/>
            <person name="Jarju S."/>
            <person name="Secka A."/>
            <person name="Antonio M."/>
            <person name="Oren A."/>
            <person name="Chaudhuri R.R."/>
            <person name="La Ragione R."/>
            <person name="Hildebrand F."/>
            <person name="Pallen M.J."/>
        </authorList>
    </citation>
    <scope>NUCLEOTIDE SEQUENCE</scope>
    <source>
        <strain evidence="18">1063</strain>
    </source>
</reference>
<evidence type="ECO:0000256" key="16">
    <source>
        <dbReference type="HAMAP-Rule" id="MF_01018"/>
    </source>
</evidence>
<dbReference type="InterPro" id="IPR024893">
    <property type="entry name" value="ATP_PRibTrfase_HisG_short"/>
</dbReference>
<keyword evidence="9 16" id="KW-0028">Amino-acid biosynthesis</keyword>
<dbReference type="GO" id="GO:0005737">
    <property type="term" value="C:cytoplasm"/>
    <property type="evidence" value="ECO:0007669"/>
    <property type="project" value="UniProtKB-SubCell"/>
</dbReference>
<keyword evidence="11 16" id="KW-0808">Transferase</keyword>
<dbReference type="InterPro" id="IPR001348">
    <property type="entry name" value="ATP_PRibTrfase_HisG"/>
</dbReference>
<dbReference type="PROSITE" id="PS01316">
    <property type="entry name" value="ATP_P_PHORIBOSYLTR"/>
    <property type="match status" value="1"/>
</dbReference>
<keyword evidence="10 16" id="KW-0328">Glycosyltransferase</keyword>
<dbReference type="InterPro" id="IPR018198">
    <property type="entry name" value="ATP_PRibTrfase_CS"/>
</dbReference>
<evidence type="ECO:0000256" key="2">
    <source>
        <dbReference type="ARBA" id="ARBA00004496"/>
    </source>
</evidence>
<dbReference type="HAMAP" id="MF_01018">
    <property type="entry name" value="HisG_Short"/>
    <property type="match status" value="1"/>
</dbReference>
<comment type="subunit">
    <text evidence="5 16">Heteromultimer composed of HisG and HisZ subunits.</text>
</comment>
<evidence type="ECO:0000313" key="19">
    <source>
        <dbReference type="Proteomes" id="UP000824088"/>
    </source>
</evidence>
<dbReference type="GO" id="GO:0000105">
    <property type="term" value="P:L-histidine biosynthetic process"/>
    <property type="evidence" value="ECO:0007669"/>
    <property type="project" value="UniProtKB-UniRule"/>
</dbReference>
<protein>
    <recommendedName>
        <fullName evidence="7 16">ATP phosphoribosyltransferase</fullName>
        <shortName evidence="16">ATP-PRT</shortName>
        <shortName evidence="16">ATP-PRTase</shortName>
        <ecNumber evidence="6 16">2.4.2.17</ecNumber>
    </recommendedName>
</protein>
<dbReference type="SUPFAM" id="SSF53850">
    <property type="entry name" value="Periplasmic binding protein-like II"/>
    <property type="match status" value="1"/>
</dbReference>
<evidence type="ECO:0000259" key="17">
    <source>
        <dbReference type="Pfam" id="PF01634"/>
    </source>
</evidence>
<name>A0A9D1HS63_9FIRM</name>
<evidence type="ECO:0000256" key="10">
    <source>
        <dbReference type="ARBA" id="ARBA00022676"/>
    </source>
</evidence>
<dbReference type="EC" id="2.4.2.17" evidence="6 16"/>
<gene>
    <name evidence="16" type="primary">hisG</name>
    <name evidence="18" type="ORF">IAD51_03655</name>
</gene>
<accession>A0A9D1HS63</accession>
<dbReference type="NCBIfam" id="TIGR00070">
    <property type="entry name" value="hisG"/>
    <property type="match status" value="1"/>
</dbReference>
<keyword evidence="8 16" id="KW-0963">Cytoplasm</keyword>
<evidence type="ECO:0000313" key="18">
    <source>
        <dbReference type="EMBL" id="HIU21317.1"/>
    </source>
</evidence>
<evidence type="ECO:0000256" key="15">
    <source>
        <dbReference type="ARBA" id="ARBA00024861"/>
    </source>
</evidence>
<reference evidence="18" key="1">
    <citation type="submission" date="2020-10" db="EMBL/GenBank/DDBJ databases">
        <authorList>
            <person name="Gilroy R."/>
        </authorList>
    </citation>
    <scope>NUCLEOTIDE SEQUENCE</scope>
    <source>
        <strain evidence="18">1063</strain>
    </source>
</reference>
<evidence type="ECO:0000256" key="8">
    <source>
        <dbReference type="ARBA" id="ARBA00022490"/>
    </source>
</evidence>
<dbReference type="CDD" id="cd13595">
    <property type="entry name" value="PBP2_HisGs"/>
    <property type="match status" value="1"/>
</dbReference>
<sequence>MVSIALPKGRLGNKAYGILQKCGYTVGELADDSRKLVFENEESGVRYFLVKPSDVAIYVEYGAADIGVVGKDVLLESGADVYELLDLGIGKCRMCVAAREDYVEDTGRATVVATKFPRVARAYFMDTNREIEVIKLYGSIELAPLLGMSDVIVDLVETGTTLKENKLKVTEEIFPVSARLIANKAAYKFKEKEIGEIVNRIKEVTK</sequence>
<comment type="function">
    <text evidence="15 16">Catalyzes the condensation of ATP and 5-phosphoribose 1-diphosphate to form N'-(5'-phosphoribosyl)-ATP (PR-ATP). Has a crucial role in the pathway because the rate of histidine biosynthesis seems to be controlled primarily by regulation of HisG enzymatic activity.</text>
</comment>
<dbReference type="FunFam" id="3.40.190.10:FF:000011">
    <property type="entry name" value="ATP phosphoribosyltransferase"/>
    <property type="match status" value="1"/>
</dbReference>
<comment type="pathway">
    <text evidence="3 16">Amino-acid biosynthesis; L-histidine biosynthesis; L-histidine from 5-phospho-alpha-D-ribose 1-diphosphate: step 1/9.</text>
</comment>
<dbReference type="AlphaFoldDB" id="A0A9D1HS63"/>
<evidence type="ECO:0000256" key="12">
    <source>
        <dbReference type="ARBA" id="ARBA00022741"/>
    </source>
</evidence>
<feature type="domain" description="ATP phosphoribosyltransferase catalytic" evidence="17">
    <location>
        <begin position="51"/>
        <end position="202"/>
    </location>
</feature>
<evidence type="ECO:0000256" key="4">
    <source>
        <dbReference type="ARBA" id="ARBA00009489"/>
    </source>
</evidence>
<keyword evidence="12 16" id="KW-0547">Nucleotide-binding</keyword>
<dbReference type="PANTHER" id="PTHR21403:SF8">
    <property type="entry name" value="ATP PHOSPHORIBOSYLTRANSFERASE"/>
    <property type="match status" value="1"/>
</dbReference>
<dbReference type="Pfam" id="PF01634">
    <property type="entry name" value="HisG"/>
    <property type="match status" value="1"/>
</dbReference>
<comment type="domain">
    <text evidence="16">Lacks the C-terminal regulatory region which is replaced by HisZ.</text>
</comment>
<comment type="catalytic activity">
    <reaction evidence="1 16">
        <text>1-(5-phospho-beta-D-ribosyl)-ATP + diphosphate = 5-phospho-alpha-D-ribose 1-diphosphate + ATP</text>
        <dbReference type="Rhea" id="RHEA:18473"/>
        <dbReference type="ChEBI" id="CHEBI:30616"/>
        <dbReference type="ChEBI" id="CHEBI:33019"/>
        <dbReference type="ChEBI" id="CHEBI:58017"/>
        <dbReference type="ChEBI" id="CHEBI:73183"/>
        <dbReference type="EC" id="2.4.2.17"/>
    </reaction>
</comment>
<evidence type="ECO:0000256" key="1">
    <source>
        <dbReference type="ARBA" id="ARBA00000915"/>
    </source>
</evidence>
<comment type="similarity">
    <text evidence="4 16">Belongs to the ATP phosphoribosyltransferase family. Short subfamily.</text>
</comment>
<comment type="subcellular location">
    <subcellularLocation>
        <location evidence="2 16">Cytoplasm</location>
    </subcellularLocation>
</comment>
<evidence type="ECO:0000256" key="6">
    <source>
        <dbReference type="ARBA" id="ARBA00011946"/>
    </source>
</evidence>
<evidence type="ECO:0000256" key="5">
    <source>
        <dbReference type="ARBA" id="ARBA00011496"/>
    </source>
</evidence>
<dbReference type="FunFam" id="3.40.190.10:FF:000008">
    <property type="entry name" value="ATP phosphoribosyltransferase"/>
    <property type="match status" value="1"/>
</dbReference>
<evidence type="ECO:0000256" key="3">
    <source>
        <dbReference type="ARBA" id="ARBA00004667"/>
    </source>
</evidence>
<dbReference type="Proteomes" id="UP000824088">
    <property type="component" value="Unassembled WGS sequence"/>
</dbReference>
<evidence type="ECO:0000256" key="9">
    <source>
        <dbReference type="ARBA" id="ARBA00022605"/>
    </source>
</evidence>
<dbReference type="GO" id="GO:0003879">
    <property type="term" value="F:ATP phosphoribosyltransferase activity"/>
    <property type="evidence" value="ECO:0007669"/>
    <property type="project" value="UniProtKB-UniRule"/>
</dbReference>
<evidence type="ECO:0000256" key="14">
    <source>
        <dbReference type="ARBA" id="ARBA00023102"/>
    </source>
</evidence>
<dbReference type="EMBL" id="DVMN01000061">
    <property type="protein sequence ID" value="HIU21317.1"/>
    <property type="molecule type" value="Genomic_DNA"/>
</dbReference>
<evidence type="ECO:0000256" key="11">
    <source>
        <dbReference type="ARBA" id="ARBA00022679"/>
    </source>
</evidence>
<evidence type="ECO:0000256" key="7">
    <source>
        <dbReference type="ARBA" id="ARBA00020998"/>
    </source>
</evidence>
<dbReference type="InterPro" id="IPR013820">
    <property type="entry name" value="ATP_PRibTrfase_cat"/>
</dbReference>
<organism evidence="18 19">
    <name type="scientific">Candidatus Limadaptatus stercorigallinarum</name>
    <dbReference type="NCBI Taxonomy" id="2840845"/>
    <lineage>
        <taxon>Bacteria</taxon>
        <taxon>Bacillati</taxon>
        <taxon>Bacillota</taxon>
        <taxon>Clostridia</taxon>
        <taxon>Eubacteriales</taxon>
        <taxon>Candidatus Limadaptatus</taxon>
    </lineage>
</organism>
<evidence type="ECO:0000256" key="13">
    <source>
        <dbReference type="ARBA" id="ARBA00022840"/>
    </source>
</evidence>
<dbReference type="PANTHER" id="PTHR21403">
    <property type="entry name" value="ATP PHOSPHORIBOSYLTRANSFERASE ATP-PRTASE"/>
    <property type="match status" value="1"/>
</dbReference>
<keyword evidence="13 16" id="KW-0067">ATP-binding</keyword>
<dbReference type="GO" id="GO:0005524">
    <property type="term" value="F:ATP binding"/>
    <property type="evidence" value="ECO:0007669"/>
    <property type="project" value="UniProtKB-KW"/>
</dbReference>
<dbReference type="Gene3D" id="3.40.190.10">
    <property type="entry name" value="Periplasmic binding protein-like II"/>
    <property type="match status" value="2"/>
</dbReference>
<comment type="caution">
    <text evidence="18">The sequence shown here is derived from an EMBL/GenBank/DDBJ whole genome shotgun (WGS) entry which is preliminary data.</text>
</comment>
<proteinExistence type="inferred from homology"/>